<reference evidence="4" key="1">
    <citation type="journal article" date="2019" name="Int. J. Syst. Evol. Microbiol.">
        <title>The Global Catalogue of Microorganisms (GCM) 10K type strain sequencing project: providing services to taxonomists for standard genome sequencing and annotation.</title>
        <authorList>
            <consortium name="The Broad Institute Genomics Platform"/>
            <consortium name="The Broad Institute Genome Sequencing Center for Infectious Disease"/>
            <person name="Wu L."/>
            <person name="Ma J."/>
        </authorList>
    </citation>
    <scope>NUCLEOTIDE SEQUENCE [LARGE SCALE GENOMIC DNA]</scope>
    <source>
        <strain evidence="4">KCTC 42953</strain>
    </source>
</reference>
<sequence length="264" mass="26638">MKINQLRKAMAPFLLTASAVAGAQLVDQAGVSGSPADVPFGGPVVLYDQTGQPPSGNGAPDQNFEAAFDAYDAIVADDFVVTDPNGWNITQVSSVGTYSVAGPAAGVSISFHADLGGSPDPTPVAGCSFPSVVPTTDTTGSFVIDLGAGCDLPAGTFWMAQQTDLDFAGGAGGQHFFSNTQTVTGAEGHWINPGDGFGSGCTTFQPAGSVCGVGGGGTTDFLFSVSGSVLAPTPALPVPAANWYGMALLLLGMGFFGRRFLKNN</sequence>
<keyword evidence="2" id="KW-0732">Signal</keyword>
<name>A0ABV7JCD7_9GAMM</name>
<evidence type="ECO:0000313" key="4">
    <source>
        <dbReference type="Proteomes" id="UP001595533"/>
    </source>
</evidence>
<feature type="transmembrane region" description="Helical" evidence="1">
    <location>
        <begin position="243"/>
        <end position="261"/>
    </location>
</feature>
<protein>
    <recommendedName>
        <fullName evidence="5">IPTL-CTERM sorting domain-containing protein</fullName>
    </recommendedName>
</protein>
<keyword evidence="4" id="KW-1185">Reference proteome</keyword>
<evidence type="ECO:0000256" key="2">
    <source>
        <dbReference type="SAM" id="SignalP"/>
    </source>
</evidence>
<dbReference type="RefSeq" id="WP_077411224.1">
    <property type="nucleotide sequence ID" value="NZ_JBHRTS010000004.1"/>
</dbReference>
<dbReference type="Proteomes" id="UP001595533">
    <property type="component" value="Unassembled WGS sequence"/>
</dbReference>
<keyword evidence="1" id="KW-0472">Membrane</keyword>
<evidence type="ECO:0008006" key="5">
    <source>
        <dbReference type="Google" id="ProtNLM"/>
    </source>
</evidence>
<organism evidence="3 4">
    <name type="scientific">Marinicella sediminis</name>
    <dbReference type="NCBI Taxonomy" id="1792834"/>
    <lineage>
        <taxon>Bacteria</taxon>
        <taxon>Pseudomonadati</taxon>
        <taxon>Pseudomonadota</taxon>
        <taxon>Gammaproteobacteria</taxon>
        <taxon>Lysobacterales</taxon>
        <taxon>Marinicellaceae</taxon>
        <taxon>Marinicella</taxon>
    </lineage>
</organism>
<feature type="signal peptide" evidence="2">
    <location>
        <begin position="1"/>
        <end position="23"/>
    </location>
</feature>
<proteinExistence type="predicted"/>
<keyword evidence="1" id="KW-0812">Transmembrane</keyword>
<feature type="chain" id="PRO_5045101561" description="IPTL-CTERM sorting domain-containing protein" evidence="2">
    <location>
        <begin position="24"/>
        <end position="264"/>
    </location>
</feature>
<evidence type="ECO:0000256" key="1">
    <source>
        <dbReference type="SAM" id="Phobius"/>
    </source>
</evidence>
<dbReference type="EMBL" id="JBHRTS010000004">
    <property type="protein sequence ID" value="MFC3194519.1"/>
    <property type="molecule type" value="Genomic_DNA"/>
</dbReference>
<evidence type="ECO:0000313" key="3">
    <source>
        <dbReference type="EMBL" id="MFC3194519.1"/>
    </source>
</evidence>
<accession>A0ABV7JCD7</accession>
<gene>
    <name evidence="3" type="ORF">ACFODZ_09745</name>
</gene>
<keyword evidence="1" id="KW-1133">Transmembrane helix</keyword>
<comment type="caution">
    <text evidence="3">The sequence shown here is derived from an EMBL/GenBank/DDBJ whole genome shotgun (WGS) entry which is preliminary data.</text>
</comment>